<dbReference type="Proteomes" id="UP000591941">
    <property type="component" value="Unassembled WGS sequence"/>
</dbReference>
<protein>
    <submittedName>
        <fullName evidence="1">Uncharacterized protein</fullName>
    </submittedName>
</protein>
<name>A0A841R2X0_9FIRM</name>
<reference evidence="1 2" key="1">
    <citation type="submission" date="2020-08" db="EMBL/GenBank/DDBJ databases">
        <title>Genomic Encyclopedia of Type Strains, Phase IV (KMG-IV): sequencing the most valuable type-strain genomes for metagenomic binning, comparative biology and taxonomic classification.</title>
        <authorList>
            <person name="Goeker M."/>
        </authorList>
    </citation>
    <scope>NUCLEOTIDE SEQUENCE [LARGE SCALE GENOMIC DNA]</scope>
    <source>
        <strain evidence="1 2">DSM 21255</strain>
    </source>
</reference>
<sequence>MCKFIANALGFRSPRMPEIKQPAPTAQAVNVTDDTTGEEMAVENRRKKRGFLSTRSMGTILGSSDVAGKKTLG</sequence>
<organism evidence="1 2">
    <name type="scientific">Negativicoccus succinicivorans</name>
    <dbReference type="NCBI Taxonomy" id="620903"/>
    <lineage>
        <taxon>Bacteria</taxon>
        <taxon>Bacillati</taxon>
        <taxon>Bacillota</taxon>
        <taxon>Negativicutes</taxon>
        <taxon>Veillonellales</taxon>
        <taxon>Veillonellaceae</taxon>
        <taxon>Negativicoccus</taxon>
    </lineage>
</organism>
<evidence type="ECO:0000313" key="1">
    <source>
        <dbReference type="EMBL" id="MBB6478235.1"/>
    </source>
</evidence>
<dbReference type="OrthoDB" id="9899027at2"/>
<evidence type="ECO:0000313" key="2">
    <source>
        <dbReference type="Proteomes" id="UP000591941"/>
    </source>
</evidence>
<proteinExistence type="predicted"/>
<gene>
    <name evidence="1" type="ORF">HNR45_001305</name>
</gene>
<keyword evidence="2" id="KW-1185">Reference proteome</keyword>
<comment type="caution">
    <text evidence="1">The sequence shown here is derived from an EMBL/GenBank/DDBJ whole genome shotgun (WGS) entry which is preliminary data.</text>
</comment>
<dbReference type="AlphaFoldDB" id="A0A841R2X0"/>
<dbReference type="EMBL" id="JACHHI010000006">
    <property type="protein sequence ID" value="MBB6478235.1"/>
    <property type="molecule type" value="Genomic_DNA"/>
</dbReference>
<dbReference type="GeneID" id="93486560"/>
<accession>A0A841R2X0</accession>
<dbReference type="RefSeq" id="WP_159822547.1">
    <property type="nucleotide sequence ID" value="NZ_CABWNB010000002.1"/>
</dbReference>